<comment type="catalytic activity">
    <reaction evidence="7">
        <text>L-cysteinyl-[prolipoprotein] + a 1,2-diacyl-sn-glycero-3-phospho-(1'-sn-glycerol) = an S-1,2-diacyl-sn-glyceryl-L-cysteinyl-[prolipoprotein] + sn-glycerol 1-phosphate + H(+)</text>
        <dbReference type="Rhea" id="RHEA:56712"/>
        <dbReference type="Rhea" id="RHEA-COMP:14679"/>
        <dbReference type="Rhea" id="RHEA-COMP:14680"/>
        <dbReference type="ChEBI" id="CHEBI:15378"/>
        <dbReference type="ChEBI" id="CHEBI:29950"/>
        <dbReference type="ChEBI" id="CHEBI:57685"/>
        <dbReference type="ChEBI" id="CHEBI:64716"/>
        <dbReference type="ChEBI" id="CHEBI:140658"/>
        <dbReference type="EC" id="2.5.1.145"/>
    </reaction>
</comment>
<evidence type="ECO:0000256" key="3">
    <source>
        <dbReference type="ARBA" id="ARBA00022679"/>
    </source>
</evidence>
<keyword evidence="9" id="KW-1185">Reference proteome</keyword>
<dbReference type="HAMAP" id="MF_01147">
    <property type="entry name" value="Lgt"/>
    <property type="match status" value="1"/>
</dbReference>
<accession>A0AA90NTP8</accession>
<dbReference type="Pfam" id="PF01790">
    <property type="entry name" value="LGT"/>
    <property type="match status" value="1"/>
</dbReference>
<feature type="binding site" evidence="7">
    <location>
        <position position="139"/>
    </location>
    <ligand>
        <name>a 1,2-diacyl-sn-glycero-3-phospho-(1'-sn-glycerol)</name>
        <dbReference type="ChEBI" id="CHEBI:64716"/>
    </ligand>
</feature>
<dbReference type="GO" id="GO:0042158">
    <property type="term" value="P:lipoprotein biosynthetic process"/>
    <property type="evidence" value="ECO:0007669"/>
    <property type="project" value="UniProtKB-UniRule"/>
</dbReference>
<comment type="caution">
    <text evidence="8">The sequence shown here is derived from an EMBL/GenBank/DDBJ whole genome shotgun (WGS) entry which is preliminary data.</text>
</comment>
<proteinExistence type="inferred from homology"/>
<dbReference type="AlphaFoldDB" id="A0AA90NTP8"/>
<feature type="transmembrane region" description="Helical" evidence="7">
    <location>
        <begin position="237"/>
        <end position="257"/>
    </location>
</feature>
<keyword evidence="6 7" id="KW-0472">Membrane</keyword>
<comment type="pathway">
    <text evidence="7">Protein modification; lipoprotein biosynthesis (diacylglyceryl transfer).</text>
</comment>
<feature type="transmembrane region" description="Helical" evidence="7">
    <location>
        <begin position="56"/>
        <end position="75"/>
    </location>
</feature>
<evidence type="ECO:0000256" key="1">
    <source>
        <dbReference type="ARBA" id="ARBA00007150"/>
    </source>
</evidence>
<gene>
    <name evidence="7 8" type="primary">lgt</name>
    <name evidence="8" type="ORF">QS748_08105</name>
</gene>
<reference evidence="8 9" key="1">
    <citation type="journal article" date="2023" name="bioRxiv">
        <title>An intranuclear bacterial parasite of deep-sea mussels expresses apoptosis inhibitors acquired from its host.</title>
        <authorList>
            <person name="Gonzalez Porras M.A."/>
            <person name="Assie A."/>
            <person name="Tietjen M."/>
            <person name="Violette M."/>
            <person name="Kleiner M."/>
            <person name="Gruber-Vodicka H."/>
            <person name="Dubilier N."/>
            <person name="Leisch N."/>
        </authorList>
    </citation>
    <scope>NUCLEOTIDE SEQUENCE [LARGE SCALE GENOMIC DNA]</scope>
    <source>
        <strain evidence="8">IAP13</strain>
    </source>
</reference>
<keyword evidence="5 7" id="KW-1133">Transmembrane helix</keyword>
<protein>
    <recommendedName>
        <fullName evidence="7">Phosphatidylglycerol--prolipoprotein diacylglyceryl transferase</fullName>
        <ecNumber evidence="7">2.5.1.145</ecNumber>
    </recommendedName>
</protein>
<evidence type="ECO:0000256" key="7">
    <source>
        <dbReference type="HAMAP-Rule" id="MF_01147"/>
    </source>
</evidence>
<dbReference type="GO" id="GO:0008961">
    <property type="term" value="F:phosphatidylglycerol-prolipoprotein diacylglyceryl transferase activity"/>
    <property type="evidence" value="ECO:0007669"/>
    <property type="project" value="UniProtKB-UniRule"/>
</dbReference>
<feature type="transmembrane region" description="Helical" evidence="7">
    <location>
        <begin position="200"/>
        <end position="217"/>
    </location>
</feature>
<evidence type="ECO:0000256" key="5">
    <source>
        <dbReference type="ARBA" id="ARBA00022989"/>
    </source>
</evidence>
<feature type="transmembrane region" description="Helical" evidence="7">
    <location>
        <begin position="124"/>
        <end position="144"/>
    </location>
</feature>
<evidence type="ECO:0000256" key="4">
    <source>
        <dbReference type="ARBA" id="ARBA00022692"/>
    </source>
</evidence>
<name>A0AA90NTP8_9GAMM</name>
<dbReference type="EMBL" id="JASXSV010000010">
    <property type="protein sequence ID" value="MDP0589145.1"/>
    <property type="molecule type" value="Genomic_DNA"/>
</dbReference>
<dbReference type="EC" id="2.5.1.145" evidence="7"/>
<keyword evidence="4 7" id="KW-0812">Transmembrane</keyword>
<comment type="subcellular location">
    <subcellularLocation>
        <location evidence="7">Cell membrane</location>
        <topology evidence="7">Multi-pass membrane protein</topology>
    </subcellularLocation>
</comment>
<dbReference type="GO" id="GO:0005886">
    <property type="term" value="C:plasma membrane"/>
    <property type="evidence" value="ECO:0007669"/>
    <property type="project" value="UniProtKB-SubCell"/>
</dbReference>
<dbReference type="PANTHER" id="PTHR30589">
    <property type="entry name" value="PROLIPOPROTEIN DIACYLGLYCERYL TRANSFERASE"/>
    <property type="match status" value="1"/>
</dbReference>
<evidence type="ECO:0000256" key="2">
    <source>
        <dbReference type="ARBA" id="ARBA00022475"/>
    </source>
</evidence>
<sequence length="280" mass="31844">MVAYTSIDPVAISFGFVKIHWYGLMYVTGFAGAWWLASIRAKNSNGLWKQEYVSDLIFYGAIGVILGGRFGYVIFYNFDYFILHPFWLFRIWEGGMSFHGGLLGVILAMAVCSRKLDKSFSQTVDFIAPLVPVGLGAGRIGNFIGGELWGRATDVSWAMVFPRDPDQIARHPSQLYQFALEGVVLFIVLWWFSSRPRPRMAISGLFLLVYGLVRIVVEFFREPDAHLGYLAFDWLTMGQILSLPMVILGSWFIYYGYKYNIMSGGMNIDDIAWLKRNKAN</sequence>
<feature type="transmembrane region" description="Helical" evidence="7">
    <location>
        <begin position="175"/>
        <end position="193"/>
    </location>
</feature>
<evidence type="ECO:0000313" key="8">
    <source>
        <dbReference type="EMBL" id="MDP0589145.1"/>
    </source>
</evidence>
<keyword evidence="3 7" id="KW-0808">Transferase</keyword>
<dbReference type="NCBIfam" id="TIGR00544">
    <property type="entry name" value="lgt"/>
    <property type="match status" value="1"/>
</dbReference>
<feature type="transmembrane region" description="Helical" evidence="7">
    <location>
        <begin position="19"/>
        <end position="36"/>
    </location>
</feature>
<comment type="similarity">
    <text evidence="1 7">Belongs to the Lgt family.</text>
</comment>
<organism evidence="8 9">
    <name type="scientific">Candidatus Endonucleibacter bathymodioli</name>
    <dbReference type="NCBI Taxonomy" id="539814"/>
    <lineage>
        <taxon>Bacteria</taxon>
        <taxon>Pseudomonadati</taxon>
        <taxon>Pseudomonadota</taxon>
        <taxon>Gammaproteobacteria</taxon>
        <taxon>Oceanospirillales</taxon>
        <taxon>Endozoicomonadaceae</taxon>
        <taxon>Candidatus Endonucleibacter</taxon>
    </lineage>
</organism>
<dbReference type="Proteomes" id="UP001178148">
    <property type="component" value="Unassembled WGS sequence"/>
</dbReference>
<dbReference type="PROSITE" id="PS01311">
    <property type="entry name" value="LGT"/>
    <property type="match status" value="1"/>
</dbReference>
<dbReference type="InterPro" id="IPR001640">
    <property type="entry name" value="Lgt"/>
</dbReference>
<keyword evidence="2 7" id="KW-1003">Cell membrane</keyword>
<dbReference type="PANTHER" id="PTHR30589:SF0">
    <property type="entry name" value="PHOSPHATIDYLGLYCEROL--PROLIPOPROTEIN DIACYLGLYCERYL TRANSFERASE"/>
    <property type="match status" value="1"/>
</dbReference>
<comment type="function">
    <text evidence="7">Catalyzes the transfer of the diacylglyceryl group from phosphatidylglycerol to the sulfhydryl group of the N-terminal cysteine of a prolipoprotein, the first step in the formation of mature lipoproteins.</text>
</comment>
<evidence type="ECO:0000256" key="6">
    <source>
        <dbReference type="ARBA" id="ARBA00023136"/>
    </source>
</evidence>
<feature type="transmembrane region" description="Helical" evidence="7">
    <location>
        <begin position="95"/>
        <end position="112"/>
    </location>
</feature>
<evidence type="ECO:0000313" key="9">
    <source>
        <dbReference type="Proteomes" id="UP001178148"/>
    </source>
</evidence>